<accession>Q49VZ1</accession>
<keyword evidence="2" id="KW-1185">Reference proteome</keyword>
<dbReference type="Pfam" id="PF04439">
    <property type="entry name" value="Adenyl_transf"/>
    <property type="match status" value="1"/>
</dbReference>
<evidence type="ECO:0000313" key="2">
    <source>
        <dbReference type="Proteomes" id="UP000006371"/>
    </source>
</evidence>
<dbReference type="InterPro" id="IPR007530">
    <property type="entry name" value="Aminoglycoside_adenylylTfrase"/>
</dbReference>
<dbReference type="PIRSF" id="PIRSF000812">
    <property type="entry name" value="AAD"/>
    <property type="match status" value="1"/>
</dbReference>
<dbReference type="InterPro" id="IPR043519">
    <property type="entry name" value="NT_sf"/>
</dbReference>
<proteinExistence type="predicted"/>
<dbReference type="Proteomes" id="UP000006371">
    <property type="component" value="Chromosome"/>
</dbReference>
<dbReference type="Gene3D" id="3.30.460.10">
    <property type="entry name" value="Beta Polymerase, domain 2"/>
    <property type="match status" value="1"/>
</dbReference>
<name>Q49VZ1_STAS1</name>
<dbReference type="Gene3D" id="1.20.120.330">
    <property type="entry name" value="Nucleotidyltransferases domain 2"/>
    <property type="match status" value="1"/>
</dbReference>
<dbReference type="eggNOG" id="ENOG502Z7S1">
    <property type="taxonomic scope" value="Bacteria"/>
</dbReference>
<dbReference type="GeneID" id="3615278"/>
<dbReference type="SUPFAM" id="SSF81301">
    <property type="entry name" value="Nucleotidyltransferase"/>
    <property type="match status" value="1"/>
</dbReference>
<sequence length="261" mass="30976">MRTEKEMLNLILNIAKQDKNIKAVCMNGSRVNVKIQPDIHQDFDIVYIVENLEDIIADLEWINQFGNRIITQFPEAQDLYPSELEERYPILMLFDDYNRIDLTLLSKNKLSEYLAEDKLIKVLLDKDNLLPKNNSVSEASYWISKPYQKLFDECINEYYWVSTYVMKGIWRNELLYSIDHLNICRRMLLLMLAWDKGYKFDFQVNFGKSFKYLPNYLGSNKNSELTSTYPHLNTNEIKEALYKMTEMFEYAAVMVSKKCKL</sequence>
<dbReference type="GO" id="GO:0016740">
    <property type="term" value="F:transferase activity"/>
    <property type="evidence" value="ECO:0007669"/>
    <property type="project" value="UniProtKB-KW"/>
</dbReference>
<dbReference type="SUPFAM" id="SSF81631">
    <property type="entry name" value="PAP/OAS1 substrate-binding domain"/>
    <property type="match status" value="1"/>
</dbReference>
<dbReference type="HOGENOM" id="CLU_076578_1_0_9"/>
<protein>
    <submittedName>
        <fullName evidence="1">Putative aminoglycoside adenyltransferase</fullName>
    </submittedName>
</protein>
<gene>
    <name evidence="1" type="ordered locus">SSP1924</name>
</gene>
<dbReference type="AlphaFoldDB" id="Q49VZ1"/>
<reference evidence="1 2" key="1">
    <citation type="journal article" date="2005" name="Proc. Natl. Acad. Sci. U.S.A.">
        <title>Whole genome sequence of Staphylococcus saprophyticus reveals the pathogenesis of uncomplicated urinary tract infection.</title>
        <authorList>
            <person name="Kuroda M."/>
            <person name="Yamashita A."/>
            <person name="Hirakawa H."/>
            <person name="Kumano M."/>
            <person name="Morikawa K."/>
            <person name="Higashide M."/>
            <person name="Maruyama A."/>
            <person name="Inose Y."/>
            <person name="Matoba K."/>
            <person name="Toh H."/>
            <person name="Kuhara S."/>
            <person name="Hattori M."/>
            <person name="Ohta T."/>
        </authorList>
    </citation>
    <scope>NUCLEOTIDE SEQUENCE [LARGE SCALE GENOMIC DNA]</scope>
    <source>
        <strain evidence="2">ATCC 15305 / DSM 20229 / NCIMB 8711 / NCTC 7292 / S-41</strain>
    </source>
</reference>
<dbReference type="KEGG" id="ssp:SSP1924"/>
<organism evidence="1 2">
    <name type="scientific">Staphylococcus saprophyticus subsp. saprophyticus (strain ATCC 15305 / DSM 20229 / NCIMB 8711 / NCTC 7292 / S-41)</name>
    <dbReference type="NCBI Taxonomy" id="342451"/>
    <lineage>
        <taxon>Bacteria</taxon>
        <taxon>Bacillati</taxon>
        <taxon>Bacillota</taxon>
        <taxon>Bacilli</taxon>
        <taxon>Bacillales</taxon>
        <taxon>Staphylococcaceae</taxon>
        <taxon>Staphylococcus</taxon>
    </lineage>
</organism>
<dbReference type="EMBL" id="AP008934">
    <property type="protein sequence ID" value="BAE19069.1"/>
    <property type="molecule type" value="Genomic_DNA"/>
</dbReference>
<dbReference type="RefSeq" id="WP_011303594.1">
    <property type="nucleotide sequence ID" value="NC_007350.1"/>
</dbReference>
<evidence type="ECO:0000313" key="1">
    <source>
        <dbReference type="EMBL" id="BAE19069.1"/>
    </source>
</evidence>
<keyword evidence="1" id="KW-0808">Transferase</keyword>